<feature type="compositionally biased region" description="Polar residues" evidence="1">
    <location>
        <begin position="152"/>
        <end position="161"/>
    </location>
</feature>
<feature type="domain" description="Schlafen AlbA-2" evidence="2">
    <location>
        <begin position="218"/>
        <end position="325"/>
    </location>
</feature>
<dbReference type="InterPro" id="IPR007421">
    <property type="entry name" value="Schlafen_AlbA_2_dom"/>
</dbReference>
<dbReference type="Pfam" id="PF04326">
    <property type="entry name" value="SLFN_AlbA_2"/>
    <property type="match status" value="1"/>
</dbReference>
<dbReference type="PANTHER" id="PTHR12155:SF41">
    <property type="entry name" value="SCHLAFEN ALBA-2 DOMAIN-CONTAINING PROTEIN"/>
    <property type="match status" value="1"/>
</dbReference>
<dbReference type="InterPro" id="IPR029684">
    <property type="entry name" value="Schlafen"/>
</dbReference>
<evidence type="ECO:0000256" key="1">
    <source>
        <dbReference type="SAM" id="MobiDB-lite"/>
    </source>
</evidence>
<proteinExistence type="predicted"/>
<dbReference type="EMBL" id="CAXITT010000454">
    <property type="protein sequence ID" value="CAL1541850.1"/>
    <property type="molecule type" value="Genomic_DNA"/>
</dbReference>
<gene>
    <name evidence="3" type="ORF">GSLYS_00015456001</name>
</gene>
<dbReference type="Proteomes" id="UP001497497">
    <property type="component" value="Unassembled WGS sequence"/>
</dbReference>
<comment type="caution">
    <text evidence="3">The sequence shown here is derived from an EMBL/GenBank/DDBJ whole genome shotgun (WGS) entry which is preliminary data.</text>
</comment>
<protein>
    <recommendedName>
        <fullName evidence="2">Schlafen AlbA-2 domain-containing protein</fullName>
    </recommendedName>
</protein>
<reference evidence="3 4" key="1">
    <citation type="submission" date="2024-04" db="EMBL/GenBank/DDBJ databases">
        <authorList>
            <consortium name="Genoscope - CEA"/>
            <person name="William W."/>
        </authorList>
    </citation>
    <scope>NUCLEOTIDE SEQUENCE [LARGE SCALE GENOMIC DNA]</scope>
</reference>
<dbReference type="PANTHER" id="PTHR12155">
    <property type="entry name" value="SCHLAFEN"/>
    <property type="match status" value="1"/>
</dbReference>
<dbReference type="Gene3D" id="3.30.950.30">
    <property type="entry name" value="Schlafen, AAA domain"/>
    <property type="match status" value="1"/>
</dbReference>
<feature type="region of interest" description="Disordered" evidence="1">
    <location>
        <begin position="127"/>
        <end position="165"/>
    </location>
</feature>
<evidence type="ECO:0000313" key="3">
    <source>
        <dbReference type="EMBL" id="CAL1541850.1"/>
    </source>
</evidence>
<feature type="compositionally biased region" description="Polar residues" evidence="1">
    <location>
        <begin position="127"/>
        <end position="145"/>
    </location>
</feature>
<name>A0AAV2IAI7_LYMST</name>
<accession>A0AAV2IAI7</accession>
<keyword evidence="4" id="KW-1185">Reference proteome</keyword>
<sequence>MTEKLEQAPRGIIIRPLYHNKKDEDMVQHILCLLNSVGVRNLDIRFIRIFARSGCAKVGLRSKDVEDYAVKVLKEVKSLMSLYDLRLLTDRPKWLKVDRMASFKIVPVGTTTTPQVIVSNSQPRAWAQKSTGAMQRDGQPSTSTETIDRMSTETSFSSHQEPSLRPAVLTAATSTPSLPPCGCPETVFYFVNQTIGPRTRQNAFVPAKGFDSLPQRVQNLLGRHLCGFLNSEGGVLYIGVQDYGVVEGVDMGGSLEKQLLENVAAAADNIEPRVFPDEYSVNFAKVKDENGNTLQNKKVVEVCVKPRRPAEGVYAYKRRIYMQRDCSLDFLGVVGSCLNGVP</sequence>
<evidence type="ECO:0000313" key="4">
    <source>
        <dbReference type="Proteomes" id="UP001497497"/>
    </source>
</evidence>
<dbReference type="AlphaFoldDB" id="A0AAV2IAI7"/>
<organism evidence="3 4">
    <name type="scientific">Lymnaea stagnalis</name>
    <name type="common">Great pond snail</name>
    <name type="synonym">Helix stagnalis</name>
    <dbReference type="NCBI Taxonomy" id="6523"/>
    <lineage>
        <taxon>Eukaryota</taxon>
        <taxon>Metazoa</taxon>
        <taxon>Spiralia</taxon>
        <taxon>Lophotrochozoa</taxon>
        <taxon>Mollusca</taxon>
        <taxon>Gastropoda</taxon>
        <taxon>Heterobranchia</taxon>
        <taxon>Euthyneura</taxon>
        <taxon>Panpulmonata</taxon>
        <taxon>Hygrophila</taxon>
        <taxon>Lymnaeoidea</taxon>
        <taxon>Lymnaeidae</taxon>
        <taxon>Lymnaea</taxon>
    </lineage>
</organism>
<evidence type="ECO:0000259" key="2">
    <source>
        <dbReference type="Pfam" id="PF04326"/>
    </source>
</evidence>
<dbReference type="InterPro" id="IPR038461">
    <property type="entry name" value="Schlafen_AlbA_2_dom_sf"/>
</dbReference>